<proteinExistence type="predicted"/>
<dbReference type="AlphaFoldDB" id="X6MQD0"/>
<evidence type="ECO:0000313" key="1">
    <source>
        <dbReference type="EMBL" id="ETO15647.1"/>
    </source>
</evidence>
<dbReference type="GO" id="GO:0007021">
    <property type="term" value="P:tubulin complex assembly"/>
    <property type="evidence" value="ECO:0007669"/>
    <property type="project" value="InterPro"/>
</dbReference>
<keyword evidence="2" id="KW-1185">Reference proteome</keyword>
<dbReference type="InterPro" id="IPR036126">
    <property type="entry name" value="TBCA_sf"/>
</dbReference>
<protein>
    <submittedName>
        <fullName evidence="1">Uncharacterized protein</fullName>
    </submittedName>
</protein>
<dbReference type="GO" id="GO:0048487">
    <property type="term" value="F:beta-tubulin binding"/>
    <property type="evidence" value="ECO:0007669"/>
    <property type="project" value="InterPro"/>
</dbReference>
<name>X6MQD0_RETFI</name>
<dbReference type="EMBL" id="ASPP01018917">
    <property type="protein sequence ID" value="ETO15647.1"/>
    <property type="molecule type" value="Genomic_DNA"/>
</dbReference>
<reference evidence="1 2" key="1">
    <citation type="journal article" date="2013" name="Curr. Biol.">
        <title>The Genome of the Foraminiferan Reticulomyxa filosa.</title>
        <authorList>
            <person name="Glockner G."/>
            <person name="Hulsmann N."/>
            <person name="Schleicher M."/>
            <person name="Noegel A.A."/>
            <person name="Eichinger L."/>
            <person name="Gallinger C."/>
            <person name="Pawlowski J."/>
            <person name="Sierra R."/>
            <person name="Euteneuer U."/>
            <person name="Pillet L."/>
            <person name="Moustafa A."/>
            <person name="Platzer M."/>
            <person name="Groth M."/>
            <person name="Szafranski K."/>
            <person name="Schliwa M."/>
        </authorList>
    </citation>
    <scope>NUCLEOTIDE SEQUENCE [LARGE SCALE GENOMIC DNA]</scope>
</reference>
<dbReference type="SUPFAM" id="SSF46988">
    <property type="entry name" value="Tubulin chaperone cofactor A"/>
    <property type="match status" value="1"/>
</dbReference>
<organism evidence="1 2">
    <name type="scientific">Reticulomyxa filosa</name>
    <dbReference type="NCBI Taxonomy" id="46433"/>
    <lineage>
        <taxon>Eukaryota</taxon>
        <taxon>Sar</taxon>
        <taxon>Rhizaria</taxon>
        <taxon>Retaria</taxon>
        <taxon>Foraminifera</taxon>
        <taxon>Monothalamids</taxon>
        <taxon>Reticulomyxidae</taxon>
        <taxon>Reticulomyxa</taxon>
    </lineage>
</organism>
<comment type="caution">
    <text evidence="1">The sequence shown here is derived from an EMBL/GenBank/DDBJ whole genome shotgun (WGS) entry which is preliminary data.</text>
</comment>
<dbReference type="Proteomes" id="UP000023152">
    <property type="component" value="Unassembled WGS sequence"/>
</dbReference>
<dbReference type="GO" id="GO:0007023">
    <property type="term" value="P:post-chaperonin tubulin folding pathway"/>
    <property type="evidence" value="ECO:0007669"/>
    <property type="project" value="InterPro"/>
</dbReference>
<gene>
    <name evidence="1" type="ORF">RFI_21716</name>
</gene>
<evidence type="ECO:0000313" key="2">
    <source>
        <dbReference type="Proteomes" id="UP000023152"/>
    </source>
</evidence>
<accession>X6MQD0</accession>
<sequence length="291" mass="34394">MIRIIIIYQTRISQTKCERWNDRRTIIRCIASQDFFRAAKRYLQAKKYLQENTKAMQEKIQEIEDSEKNIATNKQGKNIIKQCQVIIQDYRKIVNALKVLERYMKSLMMRYIVIQTNLYFILQLLILIKEVQELVEKLKRYPKLNHNICTNDYEEIKKSMYEEIKNYFIFNNQIPNGIINFTMPPINTALAKEFIGASGKMVKTDLHVAQYQRSLASKESYFLSQKKKNAIVTMAILSMKLLAKNPTPEMLQTYKENMLSAFNVAAWEKSFSEIETSLNYLSIMAKTWHHK</sequence>